<dbReference type="InterPro" id="IPR050765">
    <property type="entry name" value="Riboflavin_Biosynth_HTPR"/>
</dbReference>
<sequence length="189" mass="20822">MRKLVLSMFVSLDGYIEGPGGEFIGPDWSADLDAWTDRMIERFDTLLYGRTAWQGMAEFWPEAEGNPEVGPAQQSVARFMNRARKIVFSRSLNNADAWANSTLATAGIAETVAAERQKPGKDMVIFAGAKFAQTALRAGVVDEIWLLTLPMLFGGGTRLLDGGYPRQKLRLLEAKAMDTGAVLTRYEKA</sequence>
<protein>
    <submittedName>
        <fullName evidence="2">Dihydrofolate reductase</fullName>
    </submittedName>
</protein>
<keyword evidence="3" id="KW-1185">Reference proteome</keyword>
<reference evidence="3" key="1">
    <citation type="journal article" date="2019" name="Int. J. Syst. Evol. Microbiol.">
        <title>The Global Catalogue of Microorganisms (GCM) 10K type strain sequencing project: providing services to taxonomists for standard genome sequencing and annotation.</title>
        <authorList>
            <consortium name="The Broad Institute Genomics Platform"/>
            <consortium name="The Broad Institute Genome Sequencing Center for Infectious Disease"/>
            <person name="Wu L."/>
            <person name="Ma J."/>
        </authorList>
    </citation>
    <scope>NUCLEOTIDE SEQUENCE [LARGE SCALE GENOMIC DNA]</scope>
    <source>
        <strain evidence="3">NBRC 112416</strain>
    </source>
</reference>
<evidence type="ECO:0000259" key="1">
    <source>
        <dbReference type="Pfam" id="PF01872"/>
    </source>
</evidence>
<dbReference type="InterPro" id="IPR024072">
    <property type="entry name" value="DHFR-like_dom_sf"/>
</dbReference>
<organism evidence="2 3">
    <name type="scientific">Devosia nitrariae</name>
    <dbReference type="NCBI Taxonomy" id="2071872"/>
    <lineage>
        <taxon>Bacteria</taxon>
        <taxon>Pseudomonadati</taxon>
        <taxon>Pseudomonadota</taxon>
        <taxon>Alphaproteobacteria</taxon>
        <taxon>Hyphomicrobiales</taxon>
        <taxon>Devosiaceae</taxon>
        <taxon>Devosia</taxon>
    </lineage>
</organism>
<gene>
    <name evidence="2" type="ORF">GCM10010862_00600</name>
</gene>
<dbReference type="Gene3D" id="3.40.430.10">
    <property type="entry name" value="Dihydrofolate Reductase, subunit A"/>
    <property type="match status" value="1"/>
</dbReference>
<comment type="caution">
    <text evidence="2">The sequence shown here is derived from an EMBL/GenBank/DDBJ whole genome shotgun (WGS) entry which is preliminary data.</text>
</comment>
<dbReference type="PANTHER" id="PTHR38011:SF11">
    <property type="entry name" value="2,5-DIAMINO-6-RIBOSYLAMINO-4(3H)-PYRIMIDINONE 5'-PHOSPHATE REDUCTASE"/>
    <property type="match status" value="1"/>
</dbReference>
<accession>A0ABQ5VYB6</accession>
<dbReference type="Pfam" id="PF01872">
    <property type="entry name" value="RibD_C"/>
    <property type="match status" value="1"/>
</dbReference>
<evidence type="ECO:0000313" key="3">
    <source>
        <dbReference type="Proteomes" id="UP001156691"/>
    </source>
</evidence>
<feature type="domain" description="Bacterial bifunctional deaminase-reductase C-terminal" evidence="1">
    <location>
        <begin position="2"/>
        <end position="183"/>
    </location>
</feature>
<dbReference type="PANTHER" id="PTHR38011">
    <property type="entry name" value="DIHYDROFOLATE REDUCTASE FAMILY PROTEIN (AFU_ORTHOLOGUE AFUA_8G06820)"/>
    <property type="match status" value="1"/>
</dbReference>
<proteinExistence type="predicted"/>
<dbReference type="RefSeq" id="WP_284338273.1">
    <property type="nucleotide sequence ID" value="NZ_BSNS01000001.1"/>
</dbReference>
<dbReference type="Proteomes" id="UP001156691">
    <property type="component" value="Unassembled WGS sequence"/>
</dbReference>
<evidence type="ECO:0000313" key="2">
    <source>
        <dbReference type="EMBL" id="GLQ52802.1"/>
    </source>
</evidence>
<name>A0ABQ5VYB6_9HYPH</name>
<dbReference type="InterPro" id="IPR002734">
    <property type="entry name" value="RibDG_C"/>
</dbReference>
<dbReference type="EMBL" id="BSNS01000001">
    <property type="protein sequence ID" value="GLQ52802.1"/>
    <property type="molecule type" value="Genomic_DNA"/>
</dbReference>
<dbReference type="SUPFAM" id="SSF53597">
    <property type="entry name" value="Dihydrofolate reductase-like"/>
    <property type="match status" value="1"/>
</dbReference>